<feature type="region of interest" description="Disordered" evidence="1">
    <location>
        <begin position="241"/>
        <end position="270"/>
    </location>
</feature>
<gene>
    <name evidence="2" type="primary">dnaE</name>
    <name evidence="2" type="ORF">DJ90_2784</name>
</gene>
<proteinExistence type="predicted"/>
<evidence type="ECO:0000313" key="2">
    <source>
        <dbReference type="EMBL" id="KFM93061.1"/>
    </source>
</evidence>
<dbReference type="AlphaFoldDB" id="A0A090Y4G0"/>
<dbReference type="PATRIC" id="fig|44252.3.peg.6083"/>
<sequence>MCRAAPPHFGKQHDLAALDLVLQLHEGHRLALLRRDRFDRHDHPGHHRPAFIRRFGQIHQPVGAFLLKQLIVIVQRMAGQVQSEQLPLQFQLLRGGKRPNIRVLDVPVWRFHKIEQLDLQILTLLAPFKRGFHRLVQHRQQLGAVPREGVKRAALNQRFDNALVARAQIDAAAKIEQAVERPLLPLAHNAFDRLGADVFDRCQPEADHPQGRGGANGLRGIFSAGSAGLPPRRQDGFRCGDVSPGFRASRRSSREAPVRSSGANPSLRRKQHAAFVHVRRQHGDAHPPAFDDILRHLAVAAHNGCQHRGHELDGIMRLQIRRLERQHAIGGRMRPREAVIGKADDHIVYSVRFLGGITLVQAAADEMAALLVQHLPLFLRDGAPQQIGFSQGKSRHFGGDLHDLLLINDDPIRVVQY</sequence>
<dbReference type="AntiFam" id="ANF00234">
    <property type="entry name" value="Shadow ORF (opposite dnaE1)"/>
</dbReference>
<reference evidence="2 3" key="1">
    <citation type="submission" date="2014-04" db="EMBL/GenBank/DDBJ databases">
        <authorList>
            <person name="Bishop-Lilly K.A."/>
            <person name="Broomall S.M."/>
            <person name="Chain P.S."/>
            <person name="Chertkov O."/>
            <person name="Coyne S.R."/>
            <person name="Daligault H.E."/>
            <person name="Davenport K.W."/>
            <person name="Erkkila T."/>
            <person name="Frey K.G."/>
            <person name="Gibbons H.S."/>
            <person name="Gu W."/>
            <person name="Jaissle J."/>
            <person name="Johnson S.L."/>
            <person name="Koroleva G.I."/>
            <person name="Ladner J.T."/>
            <person name="Lo C.-C."/>
            <person name="Minogue T.D."/>
            <person name="Munk C."/>
            <person name="Palacios G.F."/>
            <person name="Redden C.L."/>
            <person name="Rosenzweig C.N."/>
            <person name="Scholz M.B."/>
            <person name="Teshima H."/>
            <person name="Xu Y."/>
        </authorList>
    </citation>
    <scope>NUCLEOTIDE SEQUENCE [LARGE SCALE GENOMIC DNA]</scope>
    <source>
        <strain evidence="2 3">8244</strain>
    </source>
</reference>
<comment type="caution">
    <text evidence="2">The sequence shown here is derived from an EMBL/GenBank/DDBJ whole genome shotgun (WGS) entry which is preliminary data.</text>
</comment>
<evidence type="ECO:0000313" key="3">
    <source>
        <dbReference type="Proteomes" id="UP000029278"/>
    </source>
</evidence>
<keyword evidence="3" id="KW-1185">Reference proteome</keyword>
<organism evidence="2 3">
    <name type="scientific">Paenibacillus macerans</name>
    <name type="common">Bacillus macerans</name>
    <dbReference type="NCBI Taxonomy" id="44252"/>
    <lineage>
        <taxon>Bacteria</taxon>
        <taxon>Bacillati</taxon>
        <taxon>Bacillota</taxon>
        <taxon>Bacilli</taxon>
        <taxon>Bacillales</taxon>
        <taxon>Paenibacillaceae</taxon>
        <taxon>Paenibacillus</taxon>
    </lineage>
</organism>
<protein>
    <submittedName>
        <fullName evidence="2">DNA polymerase III, alpha subunit domain protein</fullName>
    </submittedName>
</protein>
<accession>A0A090Y4G0</accession>
<name>A0A090Y4G0_PAEMA</name>
<evidence type="ECO:0000256" key="1">
    <source>
        <dbReference type="SAM" id="MobiDB-lite"/>
    </source>
</evidence>
<dbReference type="Proteomes" id="UP000029278">
    <property type="component" value="Unassembled WGS sequence"/>
</dbReference>
<dbReference type="EMBL" id="JMQA01000053">
    <property type="protein sequence ID" value="KFM93061.1"/>
    <property type="molecule type" value="Genomic_DNA"/>
</dbReference>
<dbReference type="HOGENOM" id="CLU_658626_0_0_9"/>